<evidence type="ECO:0000256" key="4">
    <source>
        <dbReference type="ARBA" id="ARBA00022989"/>
    </source>
</evidence>
<gene>
    <name evidence="8" type="primary">LOC113049962</name>
</gene>
<dbReference type="PANTHER" id="PTHR23320">
    <property type="entry name" value="MEMBRANE-SPANNING 4-DOMAINS SUBFAMILY A MS4A -RELATED"/>
    <property type="match status" value="1"/>
</dbReference>
<keyword evidence="7" id="KW-1185">Reference proteome</keyword>
<keyword evidence="5 6" id="KW-0472">Membrane</keyword>
<dbReference type="InterPro" id="IPR043128">
    <property type="entry name" value="Rev_trsase/Diguanyl_cyclase"/>
</dbReference>
<comment type="similarity">
    <text evidence="2">Belongs to the MS4A family.</text>
</comment>
<proteinExistence type="inferred from homology"/>
<dbReference type="AlphaFoldDB" id="A0A6P6K9B2"/>
<feature type="transmembrane region" description="Helical" evidence="6">
    <location>
        <begin position="155"/>
        <end position="181"/>
    </location>
</feature>
<comment type="subcellular location">
    <subcellularLocation>
        <location evidence="1">Membrane</location>
        <topology evidence="1">Multi-pass membrane protein</topology>
    </subcellularLocation>
</comment>
<evidence type="ECO:0000256" key="6">
    <source>
        <dbReference type="SAM" id="Phobius"/>
    </source>
</evidence>
<evidence type="ECO:0000256" key="1">
    <source>
        <dbReference type="ARBA" id="ARBA00004141"/>
    </source>
</evidence>
<evidence type="ECO:0000313" key="8">
    <source>
        <dbReference type="RefSeq" id="XP_026068480.1"/>
    </source>
</evidence>
<evidence type="ECO:0000256" key="2">
    <source>
        <dbReference type="ARBA" id="ARBA00009565"/>
    </source>
</evidence>
<dbReference type="RefSeq" id="XP_026068480.1">
    <property type="nucleotide sequence ID" value="XM_026212695.1"/>
</dbReference>
<feature type="transmembrane region" description="Helical" evidence="6">
    <location>
        <begin position="54"/>
        <end position="73"/>
    </location>
</feature>
<dbReference type="Pfam" id="PF04103">
    <property type="entry name" value="CD20"/>
    <property type="match status" value="1"/>
</dbReference>
<dbReference type="Proteomes" id="UP000515129">
    <property type="component" value="Chromosome 30"/>
</dbReference>
<feature type="transmembrane region" description="Helical" evidence="6">
    <location>
        <begin position="80"/>
        <end position="101"/>
    </location>
</feature>
<keyword evidence="4 6" id="KW-1133">Transmembrane helix</keyword>
<evidence type="ECO:0000313" key="7">
    <source>
        <dbReference type="Proteomes" id="UP000515129"/>
    </source>
</evidence>
<dbReference type="KEGG" id="caua:113049962"/>
<protein>
    <submittedName>
        <fullName evidence="8">Uncharacterized protein LOC113049962</fullName>
    </submittedName>
</protein>
<dbReference type="Gene3D" id="3.30.70.270">
    <property type="match status" value="1"/>
</dbReference>
<evidence type="ECO:0000256" key="5">
    <source>
        <dbReference type="ARBA" id="ARBA00023136"/>
    </source>
</evidence>
<evidence type="ECO:0000256" key="3">
    <source>
        <dbReference type="ARBA" id="ARBA00022692"/>
    </source>
</evidence>
<dbReference type="InterPro" id="IPR043502">
    <property type="entry name" value="DNA/RNA_pol_sf"/>
</dbReference>
<accession>A0A6P6K9B2</accession>
<dbReference type="InterPro" id="IPR007237">
    <property type="entry name" value="CD20-like"/>
</dbReference>
<dbReference type="InterPro" id="IPR030417">
    <property type="entry name" value="MS4A"/>
</dbReference>
<dbReference type="SUPFAM" id="SSF56672">
    <property type="entry name" value="DNA/RNA polymerases"/>
    <property type="match status" value="1"/>
</dbReference>
<reference evidence="8" key="1">
    <citation type="submission" date="2025-08" db="UniProtKB">
        <authorList>
            <consortium name="RefSeq"/>
        </authorList>
    </citation>
    <scope>IDENTIFICATION</scope>
    <source>
        <strain evidence="8">Wakin</strain>
        <tissue evidence="8">Muscle</tissue>
    </source>
</reference>
<sequence>MESSKLMSTDKATVIIQVNPQVKQNNVICDDEQQARVAYHNTALKGFFKAQPKALGTVQIMIGVVIFLVGIAYTSSDNTYEIPVVIFSGITYWGSLIYISAGSLSVAAQNKLHLCVVKASLGMNVISSITAVIAIILMSIEILISPPYRRRIPNFNMWITGILLVFSILQFIISILISGFACKATCNTDSTVVNVALNQLGFSRSSIKTEFYLDLNAENYQLHQSKILFLIFNISQHGIFMYKRKVDPIHNWPTPTTVKELQFFLRFANFDRCFIFSPLTSLFPGKPKSQSWSSAATEAFEKLKQAFITTPLSPS</sequence>
<organism evidence="7 8">
    <name type="scientific">Carassius auratus</name>
    <name type="common">Goldfish</name>
    <dbReference type="NCBI Taxonomy" id="7957"/>
    <lineage>
        <taxon>Eukaryota</taxon>
        <taxon>Metazoa</taxon>
        <taxon>Chordata</taxon>
        <taxon>Craniata</taxon>
        <taxon>Vertebrata</taxon>
        <taxon>Euteleostomi</taxon>
        <taxon>Actinopterygii</taxon>
        <taxon>Neopterygii</taxon>
        <taxon>Teleostei</taxon>
        <taxon>Ostariophysi</taxon>
        <taxon>Cypriniformes</taxon>
        <taxon>Cyprinidae</taxon>
        <taxon>Cyprininae</taxon>
        <taxon>Carassius</taxon>
    </lineage>
</organism>
<dbReference type="GO" id="GO:0016020">
    <property type="term" value="C:membrane"/>
    <property type="evidence" value="ECO:0007669"/>
    <property type="project" value="UniProtKB-SubCell"/>
</dbReference>
<dbReference type="OrthoDB" id="10071849at2759"/>
<feature type="transmembrane region" description="Helical" evidence="6">
    <location>
        <begin position="121"/>
        <end position="143"/>
    </location>
</feature>
<dbReference type="GeneID" id="113049962"/>
<dbReference type="PANTHER" id="PTHR23320:SF128">
    <property type="entry name" value="MEMBRANE-SPANNING 4-DOMAINS SUBFAMILY A MEMBER 4A"/>
    <property type="match status" value="1"/>
</dbReference>
<name>A0A6P6K9B2_CARAU</name>
<keyword evidence="3 6" id="KW-0812">Transmembrane</keyword>